<reference evidence="1 2" key="1">
    <citation type="journal article" date="2022" name="New Phytol.">
        <title>Ecological generalism drives hyperdiversity of secondary metabolite gene clusters in xylarialean endophytes.</title>
        <authorList>
            <person name="Franco M.E.E."/>
            <person name="Wisecaver J.H."/>
            <person name="Arnold A.E."/>
            <person name="Ju Y.M."/>
            <person name="Slot J.C."/>
            <person name="Ahrendt S."/>
            <person name="Moore L.P."/>
            <person name="Eastman K.E."/>
            <person name="Scott K."/>
            <person name="Konkel Z."/>
            <person name="Mondo S.J."/>
            <person name="Kuo A."/>
            <person name="Hayes R.D."/>
            <person name="Haridas S."/>
            <person name="Andreopoulos B."/>
            <person name="Riley R."/>
            <person name="LaButti K."/>
            <person name="Pangilinan J."/>
            <person name="Lipzen A."/>
            <person name="Amirebrahimi M."/>
            <person name="Yan J."/>
            <person name="Adam C."/>
            <person name="Keymanesh K."/>
            <person name="Ng V."/>
            <person name="Louie K."/>
            <person name="Northen T."/>
            <person name="Drula E."/>
            <person name="Henrissat B."/>
            <person name="Hsieh H.M."/>
            <person name="Youens-Clark K."/>
            <person name="Lutzoni F."/>
            <person name="Miadlikowska J."/>
            <person name="Eastwood D.C."/>
            <person name="Hamelin R.C."/>
            <person name="Grigoriev I.V."/>
            <person name="U'Ren J.M."/>
        </authorList>
    </citation>
    <scope>NUCLEOTIDE SEQUENCE [LARGE SCALE GENOMIC DNA]</scope>
    <source>
        <strain evidence="1 2">ER1909</strain>
    </source>
</reference>
<proteinExistence type="predicted"/>
<evidence type="ECO:0000313" key="1">
    <source>
        <dbReference type="EMBL" id="KAI6080273.1"/>
    </source>
</evidence>
<comment type="caution">
    <text evidence="1">The sequence shown here is derived from an EMBL/GenBank/DDBJ whole genome shotgun (WGS) entry which is preliminary data.</text>
</comment>
<name>A0ACC0CIT4_9PEZI</name>
<keyword evidence="2" id="KW-1185">Reference proteome</keyword>
<sequence>MPGLSRMVATIFKSPTPRSMDGSMESHGTKRKATDDPYTKIKDDGLVQKALSSTLYTRSPIPSKAPSSAKNLSGEITSSRRDRLWGIQKNDVADTTANLARVQGRKTTRLQPQCQSQPEADSKSAESPRVPVAYMGIPGMHPVNPNGPSPEESKPIDESPTKGDVKGNMNGQAKAAESQTHGSEEIQSDVNQCKEHKVYALLQHRMAQDDSGRIEFLVHWAGEGGDQATWETEEEIQMGAEELLYVYWKAQGGRRNALFFIPKDAPDKIYHVYGILAHEKKTIGGFELKYKLKKIVPKVLCQYWNSVGGRDQFLTRRGRSKKDRTK</sequence>
<gene>
    <name evidence="1" type="ORF">F4821DRAFT_273949</name>
</gene>
<organism evidence="1 2">
    <name type="scientific">Hypoxylon rubiginosum</name>
    <dbReference type="NCBI Taxonomy" id="110542"/>
    <lineage>
        <taxon>Eukaryota</taxon>
        <taxon>Fungi</taxon>
        <taxon>Dikarya</taxon>
        <taxon>Ascomycota</taxon>
        <taxon>Pezizomycotina</taxon>
        <taxon>Sordariomycetes</taxon>
        <taxon>Xylariomycetidae</taxon>
        <taxon>Xylariales</taxon>
        <taxon>Hypoxylaceae</taxon>
        <taxon>Hypoxylon</taxon>
    </lineage>
</organism>
<dbReference type="Proteomes" id="UP001497680">
    <property type="component" value="Unassembled WGS sequence"/>
</dbReference>
<protein>
    <submittedName>
        <fullName evidence="1">Uncharacterized protein</fullName>
    </submittedName>
</protein>
<accession>A0ACC0CIT4</accession>
<evidence type="ECO:0000313" key="2">
    <source>
        <dbReference type="Proteomes" id="UP001497680"/>
    </source>
</evidence>
<dbReference type="EMBL" id="MU394460">
    <property type="protein sequence ID" value="KAI6080273.1"/>
    <property type="molecule type" value="Genomic_DNA"/>
</dbReference>